<feature type="transmembrane region" description="Helical" evidence="8">
    <location>
        <begin position="88"/>
        <end position="107"/>
    </location>
</feature>
<dbReference type="Pfam" id="PF01595">
    <property type="entry name" value="CNNM"/>
    <property type="match status" value="1"/>
</dbReference>
<evidence type="ECO:0000256" key="3">
    <source>
        <dbReference type="ARBA" id="ARBA00022737"/>
    </source>
</evidence>
<dbReference type="PANTHER" id="PTHR22777">
    <property type="entry name" value="HEMOLYSIN-RELATED"/>
    <property type="match status" value="1"/>
</dbReference>
<keyword evidence="5 7" id="KW-0129">CBS domain</keyword>
<evidence type="ECO:0000256" key="6">
    <source>
        <dbReference type="ARBA" id="ARBA00023136"/>
    </source>
</evidence>
<feature type="transmembrane region" description="Helical" evidence="8">
    <location>
        <begin position="119"/>
        <end position="144"/>
    </location>
</feature>
<dbReference type="Gene3D" id="3.10.580.10">
    <property type="entry name" value="CBS-domain"/>
    <property type="match status" value="1"/>
</dbReference>
<evidence type="ECO:0000313" key="11">
    <source>
        <dbReference type="Proteomes" id="UP000267187"/>
    </source>
</evidence>
<evidence type="ECO:0000259" key="9">
    <source>
        <dbReference type="PROSITE" id="PS51371"/>
    </source>
</evidence>
<dbReference type="GO" id="GO:0005886">
    <property type="term" value="C:plasma membrane"/>
    <property type="evidence" value="ECO:0007669"/>
    <property type="project" value="TreeGrafter"/>
</dbReference>
<evidence type="ECO:0000313" key="10">
    <source>
        <dbReference type="EMBL" id="RMA79307.1"/>
    </source>
</evidence>
<organism evidence="10 11">
    <name type="scientific">Umboniibacter marinipuniceus</name>
    <dbReference type="NCBI Taxonomy" id="569599"/>
    <lineage>
        <taxon>Bacteria</taxon>
        <taxon>Pseudomonadati</taxon>
        <taxon>Pseudomonadota</taxon>
        <taxon>Gammaproteobacteria</taxon>
        <taxon>Cellvibrionales</taxon>
        <taxon>Cellvibrionaceae</taxon>
        <taxon>Umboniibacter</taxon>
    </lineage>
</organism>
<protein>
    <submittedName>
        <fullName evidence="10">CBS domain containing-hemolysin-like protein</fullName>
    </submittedName>
</protein>
<feature type="domain" description="CBS" evidence="9">
    <location>
        <begin position="265"/>
        <end position="323"/>
    </location>
</feature>
<dbReference type="RefSeq" id="WP_121877067.1">
    <property type="nucleotide sequence ID" value="NZ_REFJ01000004.1"/>
</dbReference>
<evidence type="ECO:0000256" key="5">
    <source>
        <dbReference type="ARBA" id="ARBA00023122"/>
    </source>
</evidence>
<sequence length="354" mass="39091">MLLLLLFLMLALVVSFLCSIAEAVLLSVTTGYIRAGKEAGQPWAKRWSALKQDVESPLSAILSLNTIAHTIGAAGVGAQAGVVFGSSALVWVSAVLTFLILVFSEIIPKTIGSYYWRQLAPITGTFLVGLVLACKYTGIIWLTAKITQLISPSKKGAHFDRDEFTALASVGQVEGHLDETEMKIFKNLMALRDTRVKDIMTPRPVMVIADEKMTVAEFMASGDYESYSRIPIYKNEPDNIVGFVLRADILSAYAAGRQGKRIGRFIRDVAAVVHSQSVYQTLQTMVDLNVHIMLAVDEYGSVRGLVTMEDVLETLIGLEIVDELDRTEDMQQAAHELWKKRAKLKGVQWHDEVL</sequence>
<accession>A0A3M0A3W8</accession>
<dbReference type="CDD" id="cd04590">
    <property type="entry name" value="CBS_pair_CorC_HlyC_assoc"/>
    <property type="match status" value="1"/>
</dbReference>
<dbReference type="PANTHER" id="PTHR22777:SF4">
    <property type="entry name" value="UPF0053 PROTEIN SLL1254"/>
    <property type="match status" value="1"/>
</dbReference>
<keyword evidence="2 8" id="KW-0812">Transmembrane</keyword>
<dbReference type="InterPro" id="IPR000644">
    <property type="entry name" value="CBS_dom"/>
</dbReference>
<dbReference type="PROSITE" id="PS51371">
    <property type="entry name" value="CBS"/>
    <property type="match status" value="2"/>
</dbReference>
<dbReference type="AlphaFoldDB" id="A0A3M0A3W8"/>
<keyword evidence="3" id="KW-0677">Repeat</keyword>
<evidence type="ECO:0000256" key="8">
    <source>
        <dbReference type="SAM" id="Phobius"/>
    </source>
</evidence>
<name>A0A3M0A3W8_9GAMM</name>
<feature type="domain" description="CBS" evidence="9">
    <location>
        <begin position="200"/>
        <end position="259"/>
    </location>
</feature>
<keyword evidence="11" id="KW-1185">Reference proteome</keyword>
<dbReference type="EMBL" id="REFJ01000004">
    <property type="protein sequence ID" value="RMA79307.1"/>
    <property type="molecule type" value="Genomic_DNA"/>
</dbReference>
<gene>
    <name evidence="10" type="ORF">DFR27_1747</name>
</gene>
<keyword evidence="6 8" id="KW-0472">Membrane</keyword>
<dbReference type="InterPro" id="IPR002550">
    <property type="entry name" value="CNNM"/>
</dbReference>
<dbReference type="OrthoDB" id="9797674at2"/>
<evidence type="ECO:0000256" key="2">
    <source>
        <dbReference type="ARBA" id="ARBA00022692"/>
    </source>
</evidence>
<evidence type="ECO:0000256" key="1">
    <source>
        <dbReference type="ARBA" id="ARBA00004141"/>
    </source>
</evidence>
<dbReference type="Proteomes" id="UP000267187">
    <property type="component" value="Unassembled WGS sequence"/>
</dbReference>
<comment type="caution">
    <text evidence="10">The sequence shown here is derived from an EMBL/GenBank/DDBJ whole genome shotgun (WGS) entry which is preliminary data.</text>
</comment>
<keyword evidence="4 8" id="KW-1133">Transmembrane helix</keyword>
<dbReference type="InterPro" id="IPR046342">
    <property type="entry name" value="CBS_dom_sf"/>
</dbReference>
<evidence type="ECO:0000256" key="4">
    <source>
        <dbReference type="ARBA" id="ARBA00022989"/>
    </source>
</evidence>
<reference evidence="10 11" key="1">
    <citation type="submission" date="2018-10" db="EMBL/GenBank/DDBJ databases">
        <title>Genomic Encyclopedia of Type Strains, Phase IV (KMG-IV): sequencing the most valuable type-strain genomes for metagenomic binning, comparative biology and taxonomic classification.</title>
        <authorList>
            <person name="Goeker M."/>
        </authorList>
    </citation>
    <scope>NUCLEOTIDE SEQUENCE [LARGE SCALE GENOMIC DNA]</scope>
    <source>
        <strain evidence="10 11">DSM 25080</strain>
    </source>
</reference>
<dbReference type="SUPFAM" id="SSF54631">
    <property type="entry name" value="CBS-domain pair"/>
    <property type="match status" value="1"/>
</dbReference>
<evidence type="ECO:0000256" key="7">
    <source>
        <dbReference type="PROSITE-ProRule" id="PRU00703"/>
    </source>
</evidence>
<dbReference type="InterPro" id="IPR044751">
    <property type="entry name" value="Ion_transp-like_CBS"/>
</dbReference>
<comment type="subcellular location">
    <subcellularLocation>
        <location evidence="1">Membrane</location>
        <topology evidence="1">Multi-pass membrane protein</topology>
    </subcellularLocation>
</comment>
<dbReference type="Pfam" id="PF00571">
    <property type="entry name" value="CBS"/>
    <property type="match status" value="2"/>
</dbReference>
<proteinExistence type="predicted"/>